<dbReference type="Gene3D" id="1.25.40.10">
    <property type="entry name" value="Tetratricopeptide repeat domain"/>
    <property type="match status" value="1"/>
</dbReference>
<dbReference type="InterPro" id="IPR019734">
    <property type="entry name" value="TPR_rpt"/>
</dbReference>
<protein>
    <recommendedName>
        <fullName evidence="4">Tetratricopeptide repeat protein</fullName>
    </recommendedName>
</protein>
<evidence type="ECO:0008006" key="4">
    <source>
        <dbReference type="Google" id="ProtNLM"/>
    </source>
</evidence>
<comment type="caution">
    <text evidence="2">The sequence shown here is derived from an EMBL/GenBank/DDBJ whole genome shotgun (WGS) entry which is preliminary data.</text>
</comment>
<feature type="non-terminal residue" evidence="2">
    <location>
        <position position="1"/>
    </location>
</feature>
<reference evidence="2" key="1">
    <citation type="submission" date="2022-10" db="EMBL/GenBank/DDBJ databases">
        <title>Human gut microbiome strain richness.</title>
        <authorList>
            <person name="Chen-Liaw A."/>
        </authorList>
    </citation>
    <scope>NUCLEOTIDE SEQUENCE</scope>
    <source>
        <strain evidence="2">1001713st1_F9_1001713B170221_170320</strain>
    </source>
</reference>
<dbReference type="PROSITE" id="PS50005">
    <property type="entry name" value="TPR"/>
    <property type="match status" value="1"/>
</dbReference>
<dbReference type="Proteomes" id="UP001222603">
    <property type="component" value="Unassembled WGS sequence"/>
</dbReference>
<dbReference type="AlphaFoldDB" id="A0AAW6H4T0"/>
<gene>
    <name evidence="2" type="ORF">POZ10_12025</name>
</gene>
<keyword evidence="1" id="KW-0802">TPR repeat</keyword>
<evidence type="ECO:0000256" key="1">
    <source>
        <dbReference type="PROSITE-ProRule" id="PRU00339"/>
    </source>
</evidence>
<accession>A0AAW6H4T0</accession>
<organism evidence="2 3">
    <name type="scientific">Bacteroides uniformis</name>
    <dbReference type="NCBI Taxonomy" id="820"/>
    <lineage>
        <taxon>Bacteria</taxon>
        <taxon>Pseudomonadati</taxon>
        <taxon>Bacteroidota</taxon>
        <taxon>Bacteroidia</taxon>
        <taxon>Bacteroidales</taxon>
        <taxon>Bacteroidaceae</taxon>
        <taxon>Bacteroides</taxon>
    </lineage>
</organism>
<dbReference type="SMART" id="SM00028">
    <property type="entry name" value="TPR"/>
    <property type="match status" value="1"/>
</dbReference>
<evidence type="ECO:0000313" key="3">
    <source>
        <dbReference type="Proteomes" id="UP001222603"/>
    </source>
</evidence>
<evidence type="ECO:0000313" key="2">
    <source>
        <dbReference type="EMBL" id="MDC1901344.1"/>
    </source>
</evidence>
<proteinExistence type="predicted"/>
<dbReference type="EMBL" id="JAQNSI010000342">
    <property type="protein sequence ID" value="MDC1901344.1"/>
    <property type="molecule type" value="Genomic_DNA"/>
</dbReference>
<dbReference type="InterPro" id="IPR011990">
    <property type="entry name" value="TPR-like_helical_dom_sf"/>
</dbReference>
<feature type="repeat" description="TPR" evidence="1">
    <location>
        <begin position="18"/>
        <end position="51"/>
    </location>
</feature>
<dbReference type="SUPFAM" id="SSF48452">
    <property type="entry name" value="TPR-like"/>
    <property type="match status" value="1"/>
</dbReference>
<name>A0AAW6H4T0_BACUN</name>
<sequence>VVDVLLAKNEPRYNSALIECYSYLGYYYLLKSDYATSKEYWNKILAIDPTNATANRALDGIK</sequence>